<dbReference type="InterPro" id="IPR006645">
    <property type="entry name" value="NGN-like_dom"/>
</dbReference>
<dbReference type="InterPro" id="IPR001062">
    <property type="entry name" value="Transcrpt_antiterm_NusG"/>
</dbReference>
<dbReference type="InterPro" id="IPR015869">
    <property type="entry name" value="Transcrpt_antiterm_NusG_bac_CS"/>
</dbReference>
<evidence type="ECO:0000259" key="9">
    <source>
        <dbReference type="SMART" id="SM00738"/>
    </source>
</evidence>
<dbReference type="InterPro" id="IPR047050">
    <property type="entry name" value="NGN"/>
</dbReference>
<dbReference type="SMART" id="SM00738">
    <property type="entry name" value="NGN"/>
    <property type="match status" value="1"/>
</dbReference>
<dbReference type="InterPro" id="IPR008991">
    <property type="entry name" value="Translation_prot_SH3-like_sf"/>
</dbReference>
<evidence type="ECO:0000256" key="3">
    <source>
        <dbReference type="ARBA" id="ARBA00023015"/>
    </source>
</evidence>
<dbReference type="GO" id="GO:0006354">
    <property type="term" value="P:DNA-templated transcription elongation"/>
    <property type="evidence" value="ECO:0007669"/>
    <property type="project" value="UniProtKB-UniRule"/>
</dbReference>
<reference evidence="12" key="1">
    <citation type="journal article" date="2021" name="Science">
        <title>Hunting the eagle killer: A cyanobacterial neurotoxin causes vacuolar myelinopathy.</title>
        <authorList>
            <person name="Breinlinger S."/>
            <person name="Phillips T.J."/>
            <person name="Haram B.N."/>
            <person name="Mares J."/>
            <person name="Martinez Yerena J.A."/>
            <person name="Hrouzek P."/>
            <person name="Sobotka R."/>
            <person name="Henderson W.M."/>
            <person name="Schmieder P."/>
            <person name="Williams S.M."/>
            <person name="Lauderdale J.D."/>
            <person name="Wilde H.D."/>
            <person name="Gerrin W."/>
            <person name="Kust A."/>
            <person name="Washington J.W."/>
            <person name="Wagner C."/>
            <person name="Geier B."/>
            <person name="Liebeke M."/>
            <person name="Enke H."/>
            <person name="Niedermeyer T.H.J."/>
            <person name="Wilde S.B."/>
        </authorList>
    </citation>
    <scope>NUCLEOTIDE SEQUENCE [LARGE SCALE GENOMIC DNA]</scope>
    <source>
        <strain evidence="12">Thurmond2011</strain>
    </source>
</reference>
<feature type="domain" description="NusG-like N-terminal" evidence="9">
    <location>
        <begin position="56"/>
        <end position="164"/>
    </location>
</feature>
<feature type="domain" description="KOW" evidence="10">
    <location>
        <begin position="176"/>
        <end position="203"/>
    </location>
</feature>
<protein>
    <recommendedName>
        <fullName evidence="5 6">Transcription termination/antitermination protein NusG</fullName>
    </recommendedName>
</protein>
<dbReference type="Proteomes" id="UP000667802">
    <property type="component" value="Unassembled WGS sequence"/>
</dbReference>
<evidence type="ECO:0000313" key="11">
    <source>
        <dbReference type="EMBL" id="MDR9900972.1"/>
    </source>
</evidence>
<evidence type="ECO:0000256" key="2">
    <source>
        <dbReference type="ARBA" id="ARBA00022814"/>
    </source>
</evidence>
<evidence type="ECO:0000256" key="4">
    <source>
        <dbReference type="ARBA" id="ARBA00023163"/>
    </source>
</evidence>
<evidence type="ECO:0000256" key="6">
    <source>
        <dbReference type="NCBIfam" id="TIGR00922"/>
    </source>
</evidence>
<dbReference type="EMBL" id="JAALHA020000048">
    <property type="protein sequence ID" value="MDR9900972.1"/>
    <property type="molecule type" value="Genomic_DNA"/>
</dbReference>
<dbReference type="CDD" id="cd09891">
    <property type="entry name" value="NGN_Bact_1"/>
    <property type="match status" value="1"/>
</dbReference>
<keyword evidence="3 5" id="KW-0805">Transcription regulation</keyword>
<dbReference type="GO" id="GO:0006353">
    <property type="term" value="P:DNA-templated transcription termination"/>
    <property type="evidence" value="ECO:0007669"/>
    <property type="project" value="UniProtKB-UniRule"/>
</dbReference>
<evidence type="ECO:0000256" key="8">
    <source>
        <dbReference type="SAM" id="MobiDB-lite"/>
    </source>
</evidence>
<dbReference type="InterPro" id="IPR005824">
    <property type="entry name" value="KOW"/>
</dbReference>
<organism evidence="11 12">
    <name type="scientific">Aetokthonos hydrillicola Thurmond2011</name>
    <dbReference type="NCBI Taxonomy" id="2712845"/>
    <lineage>
        <taxon>Bacteria</taxon>
        <taxon>Bacillati</taxon>
        <taxon>Cyanobacteriota</taxon>
        <taxon>Cyanophyceae</taxon>
        <taxon>Nostocales</taxon>
        <taxon>Hapalosiphonaceae</taxon>
        <taxon>Aetokthonos</taxon>
    </lineage>
</organism>
<keyword evidence="1 5" id="KW-0806">Transcription termination</keyword>
<dbReference type="HAMAP" id="MF_00948">
    <property type="entry name" value="NusG"/>
    <property type="match status" value="1"/>
</dbReference>
<evidence type="ECO:0000256" key="7">
    <source>
        <dbReference type="RuleBase" id="RU000538"/>
    </source>
</evidence>
<dbReference type="Pfam" id="PF02357">
    <property type="entry name" value="NusG"/>
    <property type="match status" value="1"/>
</dbReference>
<dbReference type="PROSITE" id="PS01014">
    <property type="entry name" value="NUSG"/>
    <property type="match status" value="1"/>
</dbReference>
<dbReference type="AlphaFoldDB" id="A0AAP5IHT0"/>
<dbReference type="InterPro" id="IPR014722">
    <property type="entry name" value="Rib_uL2_dom2"/>
</dbReference>
<proteinExistence type="inferred from homology"/>
<accession>A0AAP5IHT0</accession>
<dbReference type="InterPro" id="IPR036735">
    <property type="entry name" value="NGN_dom_sf"/>
</dbReference>
<dbReference type="GO" id="GO:0031564">
    <property type="term" value="P:transcription antitermination"/>
    <property type="evidence" value="ECO:0007669"/>
    <property type="project" value="UniProtKB-UniRule"/>
</dbReference>
<dbReference type="NCBIfam" id="TIGR00922">
    <property type="entry name" value="nusG"/>
    <property type="match status" value="1"/>
</dbReference>
<feature type="region of interest" description="Disordered" evidence="8">
    <location>
        <begin position="1"/>
        <end position="39"/>
    </location>
</feature>
<evidence type="ECO:0000313" key="12">
    <source>
        <dbReference type="Proteomes" id="UP000667802"/>
    </source>
</evidence>
<dbReference type="FunFam" id="2.30.30.30:FF:000002">
    <property type="entry name" value="Transcription termination/antitermination factor NusG"/>
    <property type="match status" value="1"/>
</dbReference>
<keyword evidence="4 5" id="KW-0804">Transcription</keyword>
<comment type="function">
    <text evidence="5 7">Participates in transcription elongation, termination and antitermination.</text>
</comment>
<evidence type="ECO:0000256" key="5">
    <source>
        <dbReference type="HAMAP-Rule" id="MF_00948"/>
    </source>
</evidence>
<keyword evidence="12" id="KW-1185">Reference proteome</keyword>
<evidence type="ECO:0000259" key="10">
    <source>
        <dbReference type="SMART" id="SM00739"/>
    </source>
</evidence>
<name>A0AAP5IHT0_9CYAN</name>
<dbReference type="CDD" id="cd06091">
    <property type="entry name" value="KOW_NusG"/>
    <property type="match status" value="1"/>
</dbReference>
<dbReference type="GO" id="GO:0032784">
    <property type="term" value="P:regulation of DNA-templated transcription elongation"/>
    <property type="evidence" value="ECO:0007669"/>
    <property type="project" value="InterPro"/>
</dbReference>
<dbReference type="InterPro" id="IPR043425">
    <property type="entry name" value="NusG-like"/>
</dbReference>
<comment type="caution">
    <text evidence="11">The sequence shown here is derived from an EMBL/GenBank/DDBJ whole genome shotgun (WGS) entry which is preliminary data.</text>
</comment>
<dbReference type="SUPFAM" id="SSF50104">
    <property type="entry name" value="Translation proteins SH3-like domain"/>
    <property type="match status" value="1"/>
</dbReference>
<dbReference type="Pfam" id="PF00467">
    <property type="entry name" value="KOW"/>
    <property type="match status" value="1"/>
</dbReference>
<dbReference type="PANTHER" id="PTHR30265">
    <property type="entry name" value="RHO-INTERACTING TRANSCRIPTION TERMINATION FACTOR NUSG"/>
    <property type="match status" value="1"/>
</dbReference>
<comment type="similarity">
    <text evidence="5 7">Belongs to the NusG family.</text>
</comment>
<gene>
    <name evidence="5 11" type="primary">nusG</name>
    <name evidence="11" type="ORF">G7B40_041970</name>
</gene>
<dbReference type="PANTHER" id="PTHR30265:SF2">
    <property type="entry name" value="TRANSCRIPTION TERMINATION_ANTITERMINATION PROTEIN NUSG"/>
    <property type="match status" value="1"/>
</dbReference>
<sequence length="231" mass="25728">MSHPQEIPQDDDELQPAEEQLAEPTSEEAAFTGFEGGDAGVQEEAAAPAPELEPNNKNWYIIHTYSGFENKVAESLRTRSLAFGFADKLGQILIPTEEVVELRNGKKVTSKRMLYPGYVLVEMEMSDDLWHAVKNTPRVTGFIGGGNTPVPLTADEVNGVLYRQTTAAEKPRPKLTFEKNETVRIIDGPFTNFSGKVDEVNTERNTLRVMVTIFGRSTPVELDFLQVEKIQ</sequence>
<dbReference type="SUPFAM" id="SSF82679">
    <property type="entry name" value="N-utilization substance G protein NusG, N-terminal domain"/>
    <property type="match status" value="1"/>
</dbReference>
<dbReference type="GO" id="GO:0005829">
    <property type="term" value="C:cytosol"/>
    <property type="evidence" value="ECO:0007669"/>
    <property type="project" value="TreeGrafter"/>
</dbReference>
<keyword evidence="2 5" id="KW-0889">Transcription antitermination</keyword>
<dbReference type="PRINTS" id="PR00338">
    <property type="entry name" value="NUSGTNSCPFCT"/>
</dbReference>
<dbReference type="Gene3D" id="2.30.30.30">
    <property type="match status" value="1"/>
</dbReference>
<dbReference type="Gene3D" id="3.30.70.940">
    <property type="entry name" value="NusG, N-terminal domain"/>
    <property type="match status" value="1"/>
</dbReference>
<dbReference type="SMART" id="SM00739">
    <property type="entry name" value="KOW"/>
    <property type="match status" value="1"/>
</dbReference>
<evidence type="ECO:0000256" key="1">
    <source>
        <dbReference type="ARBA" id="ARBA00022472"/>
    </source>
</evidence>